<protein>
    <submittedName>
        <fullName evidence="1">Tail tube protein</fullName>
    </submittedName>
</protein>
<proteinExistence type="predicted"/>
<reference evidence="1" key="1">
    <citation type="journal article" date="2021" name="Proc. Natl. Acad. Sci. U.S.A.">
        <title>A Catalog of Tens of Thousands of Viruses from Human Metagenomes Reveals Hidden Associations with Chronic Diseases.</title>
        <authorList>
            <person name="Tisza M.J."/>
            <person name="Buck C.B."/>
        </authorList>
    </citation>
    <scope>NUCLEOTIDE SEQUENCE</scope>
    <source>
        <strain evidence="1">CtCCv12</strain>
    </source>
</reference>
<evidence type="ECO:0000313" key="1">
    <source>
        <dbReference type="EMBL" id="DAD89988.1"/>
    </source>
</evidence>
<name>A0A8S5N6A2_9CAUD</name>
<sequence>MAIQNKIGVTGPGTLVIGETASGLDIAPQVTNCILNSSVKAGKTLNFLDGGVGQSQPVYSYKLTATVIQNLTLKGAVGYLYAHQGETAKITFVPNKVDGAKFEGTVRLDPPDVGGDAGEGDTTKLTLEFVSKPTFTPATKVNGMEP</sequence>
<accession>A0A8S5N6A2</accession>
<organism evidence="1">
    <name type="scientific">Siphoviridae sp. ctCCv12</name>
    <dbReference type="NCBI Taxonomy" id="2826191"/>
    <lineage>
        <taxon>Viruses</taxon>
        <taxon>Duplodnaviria</taxon>
        <taxon>Heunggongvirae</taxon>
        <taxon>Uroviricota</taxon>
        <taxon>Caudoviricetes</taxon>
    </lineage>
</organism>
<dbReference type="EMBL" id="BK015075">
    <property type="protein sequence ID" value="DAD89988.1"/>
    <property type="molecule type" value="Genomic_DNA"/>
</dbReference>